<dbReference type="GO" id="GO:0006457">
    <property type="term" value="P:protein folding"/>
    <property type="evidence" value="ECO:0007669"/>
    <property type="project" value="InterPro"/>
</dbReference>
<dbReference type="Proteomes" id="UP000076078">
    <property type="component" value="Unassembled WGS sequence"/>
</dbReference>
<name>A0A151ZIB7_TIELA</name>
<evidence type="ECO:0000256" key="2">
    <source>
        <dbReference type="ARBA" id="ARBA00023186"/>
    </source>
</evidence>
<dbReference type="AlphaFoldDB" id="A0A151ZIB7"/>
<evidence type="ECO:0000313" key="3">
    <source>
        <dbReference type="EMBL" id="KYQ93738.1"/>
    </source>
</evidence>
<dbReference type="InParanoid" id="A0A151ZIB7"/>
<protein>
    <submittedName>
        <fullName evidence="3">Prefoldin beta-like domain containing protein</fullName>
    </submittedName>
</protein>
<dbReference type="PANTHER" id="PTHR21431:SF0">
    <property type="entry name" value="PREFOLDIN SUBUNIT 6"/>
    <property type="match status" value="1"/>
</dbReference>
<dbReference type="FunFam" id="1.10.287.370:FF:000003">
    <property type="entry name" value="Prefoldin subunit 6"/>
    <property type="match status" value="1"/>
</dbReference>
<organism evidence="3 4">
    <name type="scientific">Tieghemostelium lacteum</name>
    <name type="common">Slime mold</name>
    <name type="synonym">Dictyostelium lacteum</name>
    <dbReference type="NCBI Taxonomy" id="361077"/>
    <lineage>
        <taxon>Eukaryota</taxon>
        <taxon>Amoebozoa</taxon>
        <taxon>Evosea</taxon>
        <taxon>Eumycetozoa</taxon>
        <taxon>Dictyostelia</taxon>
        <taxon>Dictyosteliales</taxon>
        <taxon>Raperosteliaceae</taxon>
        <taxon>Tieghemostelium</taxon>
    </lineage>
</organism>
<dbReference type="GO" id="GO:0051131">
    <property type="term" value="P:chaperone-mediated protein complex assembly"/>
    <property type="evidence" value="ECO:0007669"/>
    <property type="project" value="TreeGrafter"/>
</dbReference>
<accession>A0A151ZIB7</accession>
<dbReference type="Gene3D" id="1.10.287.370">
    <property type="match status" value="1"/>
</dbReference>
<comment type="similarity">
    <text evidence="1">Belongs to the prefoldin subunit beta family.</text>
</comment>
<evidence type="ECO:0000256" key="1">
    <source>
        <dbReference type="ARBA" id="ARBA00008045"/>
    </source>
</evidence>
<comment type="caution">
    <text evidence="3">The sequence shown here is derived from an EMBL/GenBank/DDBJ whole genome shotgun (WGS) entry which is preliminary data.</text>
</comment>
<dbReference type="OMA" id="VQTEFAQ"/>
<dbReference type="PANTHER" id="PTHR21431">
    <property type="entry name" value="PREFOLDIN SUBUNIT 6"/>
    <property type="match status" value="1"/>
</dbReference>
<dbReference type="CDD" id="cd23161">
    <property type="entry name" value="Prefoldin_6"/>
    <property type="match status" value="1"/>
</dbReference>
<dbReference type="GO" id="GO:0051087">
    <property type="term" value="F:protein-folding chaperone binding"/>
    <property type="evidence" value="ECO:0007669"/>
    <property type="project" value="TreeGrafter"/>
</dbReference>
<gene>
    <name evidence="3" type="ORF">DLAC_05127</name>
</gene>
<evidence type="ECO:0000313" key="4">
    <source>
        <dbReference type="Proteomes" id="UP000076078"/>
    </source>
</evidence>
<dbReference type="SUPFAM" id="SSF46579">
    <property type="entry name" value="Prefoldin"/>
    <property type="match status" value="1"/>
</dbReference>
<dbReference type="STRING" id="361077.A0A151ZIB7"/>
<sequence>MSLNKDLQQLQEQLITAREQFQATENELQTIGSNRAKLLTQLNENQLVQKEFELLDKEAKIYKLIGPVLFKQTREEADANISGRLDIINKNLKQIEINFKDTEKKGIDQRTKIFEIQNKIRSAQVK</sequence>
<dbReference type="FunCoup" id="A0A151ZIB7">
    <property type="interactions" value="578"/>
</dbReference>
<dbReference type="InterPro" id="IPR009053">
    <property type="entry name" value="Prefoldin"/>
</dbReference>
<dbReference type="OrthoDB" id="248120at2759"/>
<proteinExistence type="inferred from homology"/>
<dbReference type="GO" id="GO:0051082">
    <property type="term" value="F:unfolded protein binding"/>
    <property type="evidence" value="ECO:0007669"/>
    <property type="project" value="InterPro"/>
</dbReference>
<reference evidence="3 4" key="1">
    <citation type="submission" date="2015-12" db="EMBL/GenBank/DDBJ databases">
        <title>Dictyostelia acquired genes for synthesis and detection of signals that induce cell-type specialization by lateral gene transfer from prokaryotes.</title>
        <authorList>
            <person name="Gloeckner G."/>
            <person name="Schaap P."/>
        </authorList>
    </citation>
    <scope>NUCLEOTIDE SEQUENCE [LARGE SCALE GENOMIC DNA]</scope>
    <source>
        <strain evidence="3 4">TK</strain>
    </source>
</reference>
<dbReference type="EMBL" id="LODT01000025">
    <property type="protein sequence ID" value="KYQ93738.1"/>
    <property type="molecule type" value="Genomic_DNA"/>
</dbReference>
<dbReference type="Pfam" id="PF01920">
    <property type="entry name" value="Prefoldin_2"/>
    <property type="match status" value="1"/>
</dbReference>
<keyword evidence="2" id="KW-0143">Chaperone</keyword>
<dbReference type="GO" id="GO:0005737">
    <property type="term" value="C:cytoplasm"/>
    <property type="evidence" value="ECO:0007669"/>
    <property type="project" value="TreeGrafter"/>
</dbReference>
<keyword evidence="4" id="KW-1185">Reference proteome</keyword>
<dbReference type="InterPro" id="IPR002777">
    <property type="entry name" value="PFD_beta-like"/>
</dbReference>
<dbReference type="GO" id="GO:0016272">
    <property type="term" value="C:prefoldin complex"/>
    <property type="evidence" value="ECO:0007669"/>
    <property type="project" value="InterPro"/>
</dbReference>